<dbReference type="GO" id="GO:0017183">
    <property type="term" value="P:protein histidyl modification to diphthamide"/>
    <property type="evidence" value="ECO:0007669"/>
    <property type="project" value="TreeGrafter"/>
</dbReference>
<reference evidence="9 10" key="1">
    <citation type="submission" date="2019-10" db="EMBL/GenBank/DDBJ databases">
        <authorList>
            <person name="Palmer J.M."/>
        </authorList>
    </citation>
    <scope>NUCLEOTIDE SEQUENCE [LARGE SCALE GENOMIC DNA]</scope>
    <source>
        <strain evidence="9 10">TWF694</strain>
    </source>
</reference>
<evidence type="ECO:0000256" key="1">
    <source>
        <dbReference type="ARBA" id="ARBA00005156"/>
    </source>
</evidence>
<dbReference type="PANTHER" id="PTHR46042:SF1">
    <property type="entry name" value="DIPHTHINE METHYLTRANSFERASE"/>
    <property type="match status" value="1"/>
</dbReference>
<keyword evidence="10" id="KW-1185">Reference proteome</keyword>
<dbReference type="Proteomes" id="UP001365542">
    <property type="component" value="Unassembled WGS sequence"/>
</dbReference>
<dbReference type="InterPro" id="IPR015943">
    <property type="entry name" value="WD40/YVTN_repeat-like_dom_sf"/>
</dbReference>
<evidence type="ECO:0000256" key="8">
    <source>
        <dbReference type="SAM" id="MobiDB-lite"/>
    </source>
</evidence>
<evidence type="ECO:0000256" key="6">
    <source>
        <dbReference type="ARBA" id="ARBA00039131"/>
    </source>
</evidence>
<evidence type="ECO:0000313" key="10">
    <source>
        <dbReference type="Proteomes" id="UP001365542"/>
    </source>
</evidence>
<accession>A0AAV9WS12</accession>
<gene>
    <name evidence="9" type="ORF">TWF694_005786</name>
</gene>
<dbReference type="InterPro" id="IPR036322">
    <property type="entry name" value="WD40_repeat_dom_sf"/>
</dbReference>
<dbReference type="AlphaFoldDB" id="A0AAV9WS12"/>
<comment type="caution">
    <text evidence="9">The sequence shown here is derived from an EMBL/GenBank/DDBJ whole genome shotgun (WGS) entry which is preliminary data.</text>
</comment>
<dbReference type="Gene3D" id="2.130.10.10">
    <property type="entry name" value="YVTN repeat-like/Quinoprotein amine dehydrogenase"/>
    <property type="match status" value="1"/>
</dbReference>
<evidence type="ECO:0000256" key="5">
    <source>
        <dbReference type="ARBA" id="ARBA00038092"/>
    </source>
</evidence>
<dbReference type="SUPFAM" id="SSF50978">
    <property type="entry name" value="WD40 repeat-like"/>
    <property type="match status" value="1"/>
</dbReference>
<evidence type="ECO:0000256" key="7">
    <source>
        <dbReference type="ARBA" id="ARBA00047551"/>
    </source>
</evidence>
<organism evidence="9 10">
    <name type="scientific">Orbilia ellipsospora</name>
    <dbReference type="NCBI Taxonomy" id="2528407"/>
    <lineage>
        <taxon>Eukaryota</taxon>
        <taxon>Fungi</taxon>
        <taxon>Dikarya</taxon>
        <taxon>Ascomycota</taxon>
        <taxon>Pezizomycotina</taxon>
        <taxon>Orbiliomycetes</taxon>
        <taxon>Orbiliales</taxon>
        <taxon>Orbiliaceae</taxon>
        <taxon>Orbilia</taxon>
    </lineage>
</organism>
<dbReference type="InterPro" id="IPR052415">
    <property type="entry name" value="Diphthine_MTase"/>
</dbReference>
<dbReference type="EMBL" id="JAVHJO010000018">
    <property type="protein sequence ID" value="KAK6524123.1"/>
    <property type="molecule type" value="Genomic_DNA"/>
</dbReference>
<feature type="compositionally biased region" description="Gly residues" evidence="8">
    <location>
        <begin position="53"/>
        <end position="69"/>
    </location>
</feature>
<dbReference type="PANTHER" id="PTHR46042">
    <property type="entry name" value="DIPHTHINE METHYLTRANSFERASE"/>
    <property type="match status" value="1"/>
</dbReference>
<comment type="pathway">
    <text evidence="1">Protein modification; peptidyl-diphthamide biosynthesis.</text>
</comment>
<dbReference type="InterPro" id="IPR001680">
    <property type="entry name" value="WD40_rpt"/>
</dbReference>
<dbReference type="EC" id="3.1.1.97" evidence="6"/>
<evidence type="ECO:0000256" key="4">
    <source>
        <dbReference type="ARBA" id="ARBA00022801"/>
    </source>
</evidence>
<dbReference type="GO" id="GO:0005737">
    <property type="term" value="C:cytoplasm"/>
    <property type="evidence" value="ECO:0007669"/>
    <property type="project" value="TreeGrafter"/>
</dbReference>
<keyword evidence="4" id="KW-0378">Hydrolase</keyword>
<sequence>MTRAVSSIYTCFLDAPPAACVSIPFSESSPDPLAIRNPNTIPLVSSDHSGNSNNGGGGGGDQGDGGSGAGAAMTRSFLVTGTYTLDKDTSLRHGSLLLHEALFSPVFNLNLHDTVPITSGSVLDIRLLSASHIVVATSTGQIIVYSLNISPNPTLHHISTHEITDPTTLLLNLSISPTNPLVLSATTNSSAIILFKFTDSSFTTVQIITRILNSQNGLEAWISAFSLDGNTLYSGGDDASFATWSASPIYTTESDTAFEMVLCSRNRRAHTAGVTAILPVTISEKEFILTGSYDQYIRIYSPLTRRFVGEMDLGGGVWRLEVISDHIHMSALSQDEIAGTVWILASCMHAGCRVLKIDLMGEGEDVKITVVAGMEEHESMNYASAVVRSADEVPVFVSTSFYDKRVCCWKV</sequence>
<dbReference type="GO" id="GO:0061685">
    <property type="term" value="F:diphthine methylesterase activity"/>
    <property type="evidence" value="ECO:0007669"/>
    <property type="project" value="UniProtKB-EC"/>
</dbReference>
<proteinExistence type="inferred from homology"/>
<evidence type="ECO:0000313" key="9">
    <source>
        <dbReference type="EMBL" id="KAK6524123.1"/>
    </source>
</evidence>
<name>A0AAV9WS12_9PEZI</name>
<comment type="catalytic activity">
    <reaction evidence="7">
        <text>diphthine methyl ester-[translation elongation factor 2] + H2O = diphthine-[translation elongation factor 2] + methanol + H(+)</text>
        <dbReference type="Rhea" id="RHEA:42656"/>
        <dbReference type="Rhea" id="RHEA-COMP:10172"/>
        <dbReference type="Rhea" id="RHEA-COMP:10173"/>
        <dbReference type="ChEBI" id="CHEBI:15377"/>
        <dbReference type="ChEBI" id="CHEBI:15378"/>
        <dbReference type="ChEBI" id="CHEBI:17790"/>
        <dbReference type="ChEBI" id="CHEBI:79005"/>
        <dbReference type="ChEBI" id="CHEBI:82696"/>
        <dbReference type="EC" id="3.1.1.97"/>
    </reaction>
</comment>
<dbReference type="SMART" id="SM00320">
    <property type="entry name" value="WD40"/>
    <property type="match status" value="5"/>
</dbReference>
<keyword evidence="2" id="KW-0853">WD repeat</keyword>
<evidence type="ECO:0000256" key="2">
    <source>
        <dbReference type="ARBA" id="ARBA00022574"/>
    </source>
</evidence>
<protein>
    <recommendedName>
        <fullName evidence="6">methylated diphthine methylhydrolase</fullName>
        <ecNumber evidence="6">3.1.1.97</ecNumber>
    </recommendedName>
</protein>
<feature type="region of interest" description="Disordered" evidence="8">
    <location>
        <begin position="34"/>
        <end position="69"/>
    </location>
</feature>
<comment type="similarity">
    <text evidence="5">Belongs to the DPH7 family.</text>
</comment>
<keyword evidence="3" id="KW-0677">Repeat</keyword>
<evidence type="ECO:0000256" key="3">
    <source>
        <dbReference type="ARBA" id="ARBA00022737"/>
    </source>
</evidence>
<dbReference type="Pfam" id="PF00400">
    <property type="entry name" value="WD40"/>
    <property type="match status" value="1"/>
</dbReference>